<proteinExistence type="inferred from homology"/>
<dbReference type="GO" id="GO:0006096">
    <property type="term" value="P:glycolytic process"/>
    <property type="evidence" value="ECO:0007669"/>
    <property type="project" value="InterPro"/>
</dbReference>
<evidence type="ECO:0000256" key="4">
    <source>
        <dbReference type="ARBA" id="ARBA00022741"/>
    </source>
</evidence>
<accession>A0A2G9XBQ4</accession>
<evidence type="ECO:0000256" key="1">
    <source>
        <dbReference type="ARBA" id="ARBA00000642"/>
    </source>
</evidence>
<dbReference type="GO" id="GO:0043531">
    <property type="term" value="F:ADP binding"/>
    <property type="evidence" value="ECO:0007669"/>
    <property type="project" value="TreeGrafter"/>
</dbReference>
<keyword evidence="4" id="KW-0547">Nucleotide-binding</keyword>
<feature type="binding site" evidence="7">
    <location>
        <position position="276"/>
    </location>
    <ligand>
        <name>ATP</name>
        <dbReference type="ChEBI" id="CHEBI:30616"/>
    </ligand>
</feature>
<name>A0A2G9XBQ4_UNCKA</name>
<sequence length="344" mass="37492">MAIKTLSDIKDLKNRNVLVRVDFDVPINEGGQVADATRIEKCLPTMQYLLDKGAKLALVTKIGRPKDNKKTSTKILTPVLEKLLGVEVIWVANPLDPGILKLLSNPAKSILLLENIRFYREEEKADETFAKNLAKPYDLYVNEAFAMCHRNEASVSIVPKFLPSYGGFRLIREVETLTALLKNPQRPFVAVIGGAKLETKLPVIENLAKLADKVLVGGALPFSHFFPSKLHKLSNVLIPSDSVNGRDIGPQTISIFKAELSKAKTVVWNGPMGVFEDSKYAKGTVEIARYISSLSAFKVVGGGDTISAVTKAGVLEKMDFVSMGGGAMLTLLAEKPMPGLTSLK</sequence>
<dbReference type="InterPro" id="IPR015824">
    <property type="entry name" value="Phosphoglycerate_kinase_N"/>
</dbReference>
<evidence type="ECO:0000256" key="3">
    <source>
        <dbReference type="ARBA" id="ARBA00022679"/>
    </source>
</evidence>
<evidence type="ECO:0000256" key="5">
    <source>
        <dbReference type="ARBA" id="ARBA00022777"/>
    </source>
</evidence>
<evidence type="ECO:0000313" key="9">
    <source>
        <dbReference type="EMBL" id="PIP04386.1"/>
    </source>
</evidence>
<feature type="binding site" evidence="7">
    <location>
        <begin position="302"/>
        <end position="305"/>
    </location>
    <ligand>
        <name>ATP</name>
        <dbReference type="ChEBI" id="CHEBI:30616"/>
    </ligand>
</feature>
<dbReference type="SUPFAM" id="SSF53748">
    <property type="entry name" value="Phosphoglycerate kinase"/>
    <property type="match status" value="1"/>
</dbReference>
<dbReference type="AlphaFoldDB" id="A0A2G9XBQ4"/>
<evidence type="ECO:0000256" key="2">
    <source>
        <dbReference type="ARBA" id="ARBA00013061"/>
    </source>
</evidence>
<comment type="caution">
    <text evidence="9">The sequence shown here is derived from an EMBL/GenBank/DDBJ whole genome shotgun (WGS) entry which is preliminary data.</text>
</comment>
<reference evidence="9 10" key="1">
    <citation type="submission" date="2017-09" db="EMBL/GenBank/DDBJ databases">
        <title>Depth-based differentiation of microbial function through sediment-hosted aquifers and enrichment of novel symbionts in the deep terrestrial subsurface.</title>
        <authorList>
            <person name="Probst A.J."/>
            <person name="Ladd B."/>
            <person name="Jarett J.K."/>
            <person name="Geller-Mcgrath D.E."/>
            <person name="Sieber C.M."/>
            <person name="Emerson J.B."/>
            <person name="Anantharaman K."/>
            <person name="Thomas B.C."/>
            <person name="Malmstrom R."/>
            <person name="Stieglmeier M."/>
            <person name="Klingl A."/>
            <person name="Woyke T."/>
            <person name="Ryan C.M."/>
            <person name="Banfield J.F."/>
        </authorList>
    </citation>
    <scope>NUCLEOTIDE SEQUENCE [LARGE SCALE GENOMIC DNA]</scope>
    <source>
        <strain evidence="9">CG23_combo_of_CG06-09_8_20_14_all_40_14</strain>
    </source>
</reference>
<dbReference type="PRINTS" id="PR00477">
    <property type="entry name" value="PHGLYCKINASE"/>
</dbReference>
<gene>
    <name evidence="9" type="primary">pgk</name>
    <name evidence="9" type="ORF">COX53_02700</name>
</gene>
<evidence type="ECO:0000256" key="8">
    <source>
        <dbReference type="RuleBase" id="RU000532"/>
    </source>
</evidence>
<dbReference type="GO" id="GO:0005829">
    <property type="term" value="C:cytosol"/>
    <property type="evidence" value="ECO:0007669"/>
    <property type="project" value="TreeGrafter"/>
</dbReference>
<organism evidence="9 10">
    <name type="scientific">candidate division WWE3 bacterium CG23_combo_of_CG06-09_8_20_14_all_40_14</name>
    <dbReference type="NCBI Taxonomy" id="1975095"/>
    <lineage>
        <taxon>Bacteria</taxon>
        <taxon>Katanobacteria</taxon>
    </lineage>
</organism>
<dbReference type="Gene3D" id="3.40.50.1260">
    <property type="entry name" value="Phosphoglycerate kinase, N-terminal domain"/>
    <property type="match status" value="3"/>
</dbReference>
<feature type="binding site" evidence="7">
    <location>
        <position position="245"/>
    </location>
    <ligand>
        <name>ATP</name>
        <dbReference type="ChEBI" id="CHEBI:30616"/>
    </ligand>
</feature>
<dbReference type="GO" id="GO:0005524">
    <property type="term" value="F:ATP binding"/>
    <property type="evidence" value="ECO:0007669"/>
    <property type="project" value="UniProtKB-KW"/>
</dbReference>
<feature type="binding site" evidence="7">
    <location>
        <position position="200"/>
    </location>
    <ligand>
        <name>ATP</name>
        <dbReference type="ChEBI" id="CHEBI:30616"/>
    </ligand>
</feature>
<comment type="similarity">
    <text evidence="8">Belongs to the phosphoglycerate kinase family.</text>
</comment>
<dbReference type="EMBL" id="PCQY01000032">
    <property type="protein sequence ID" value="PIP04386.1"/>
    <property type="molecule type" value="Genomic_DNA"/>
</dbReference>
<dbReference type="GO" id="GO:0004618">
    <property type="term" value="F:phosphoglycerate kinase activity"/>
    <property type="evidence" value="ECO:0007669"/>
    <property type="project" value="UniProtKB-EC"/>
</dbReference>
<evidence type="ECO:0000313" key="10">
    <source>
        <dbReference type="Proteomes" id="UP000231388"/>
    </source>
</evidence>
<dbReference type="Pfam" id="PF00162">
    <property type="entry name" value="PGK"/>
    <property type="match status" value="2"/>
</dbReference>
<keyword evidence="3 8" id="KW-0808">Transferase</keyword>
<dbReference type="EC" id="2.7.2.3" evidence="2 8"/>
<evidence type="ECO:0000256" key="6">
    <source>
        <dbReference type="ARBA" id="ARBA00022840"/>
    </source>
</evidence>
<dbReference type="GO" id="GO:0006094">
    <property type="term" value="P:gluconeogenesis"/>
    <property type="evidence" value="ECO:0007669"/>
    <property type="project" value="TreeGrafter"/>
</dbReference>
<dbReference type="PIRSF" id="PIRSF000724">
    <property type="entry name" value="Pgk"/>
    <property type="match status" value="1"/>
</dbReference>
<dbReference type="PANTHER" id="PTHR11406">
    <property type="entry name" value="PHOSPHOGLYCERATE KINASE"/>
    <property type="match status" value="1"/>
</dbReference>
<dbReference type="InterPro" id="IPR001576">
    <property type="entry name" value="Phosphoglycerate_kinase"/>
</dbReference>
<evidence type="ECO:0000256" key="7">
    <source>
        <dbReference type="PIRSR" id="PIRSR000724-2"/>
    </source>
</evidence>
<protein>
    <recommendedName>
        <fullName evidence="2 8">Phosphoglycerate kinase</fullName>
        <ecNumber evidence="2 8">2.7.2.3</ecNumber>
    </recommendedName>
</protein>
<dbReference type="Proteomes" id="UP000231388">
    <property type="component" value="Unassembled WGS sequence"/>
</dbReference>
<comment type="catalytic activity">
    <reaction evidence="1 8">
        <text>(2R)-3-phosphoglycerate + ATP = (2R)-3-phospho-glyceroyl phosphate + ADP</text>
        <dbReference type="Rhea" id="RHEA:14801"/>
        <dbReference type="ChEBI" id="CHEBI:30616"/>
        <dbReference type="ChEBI" id="CHEBI:57604"/>
        <dbReference type="ChEBI" id="CHEBI:58272"/>
        <dbReference type="ChEBI" id="CHEBI:456216"/>
        <dbReference type="EC" id="2.7.2.3"/>
    </reaction>
</comment>
<keyword evidence="5 8" id="KW-0418">Kinase</keyword>
<dbReference type="PANTHER" id="PTHR11406:SF23">
    <property type="entry name" value="PHOSPHOGLYCERATE KINASE 1, CHLOROPLASTIC-RELATED"/>
    <property type="match status" value="1"/>
</dbReference>
<keyword evidence="6 7" id="KW-0067">ATP-binding</keyword>
<dbReference type="InterPro" id="IPR036043">
    <property type="entry name" value="Phosphoglycerate_kinase_sf"/>
</dbReference>